<organism evidence="3 4">
    <name type="scientific">Termitidicoccus mucosus</name>
    <dbReference type="NCBI Taxonomy" id="1184151"/>
    <lineage>
        <taxon>Bacteria</taxon>
        <taxon>Pseudomonadati</taxon>
        <taxon>Verrucomicrobiota</taxon>
        <taxon>Opitutia</taxon>
        <taxon>Opitutales</taxon>
        <taxon>Opitutaceae</taxon>
        <taxon>Termitidicoccus</taxon>
    </lineage>
</organism>
<keyword evidence="2" id="KW-0472">Membrane</keyword>
<sequence>MKKAENTTNTPAEPSQIPLPLSAPPPSSLQPSVTPSFPARPAARAAAVWRRIRNPRALAALGAALAVILVVVMSRGPGKAPDAEVWRAAAAEFASEHGLALVSFSESPVRPAGATRPGEAENRGRAVTKLPGALYEPVEARAYLADELKLDVSVPEKIERLLAGPGATRIQQLAGVDPKDNGSLGSLSLVRETAPAGARIEFDVTMSATLTNAGWRAHVTGSAPVTAAPGGRPLGEFDGRVLDVSRESDVEQIRRIVSRGGETLARLEKARAQFYAELEAGGDRALEKVAGQFRAGAFFLGTLAHDPSGENSKSPNHKSQTITGAEASQWNAGAAGMSPRPEPAGDIADKNVRAPENGGAEDELGVSVEVTGVNAAERTLTALLRTENGWSDSRAMTGRFSSDPATGLPLLTLESDAAQAARGAGPLVGDEAALRLEFAAQADALTSRIAGWQGNLRLLADAARVSAIARLRAAEGRLRAEFASGRVFLASARPTADGGAHEEFLLRIKKLDTNGALEAVLESATNHWTRTVRGGLVANRHRAAGRPLRLESGAAERVPGAARMGLLGADGFSLAFGEEGGAFSARTADGGTVTLAPASPRDVAAVARRRAELRELAFLVVREGAAYDGTLARDGGAGERVRLRFDRVDTLTGEVSAVLDSLAWPGARRALRGAVEPGAGALVLETGDDGAAKGGANARESWFGGGGAFVFDLDLSLREIAGRSRGQWWSLAFPVSGGRATVLPSDRWPADAGAHVWADGQWRALPANNGRVKRSLLQKTGRAADTVLSWVWLGSKDEEGSAAGTLVFDGDTPAPAVPGAGVTLLFRGALARPANVGEEWPLLEVAPLEMKKAGADRKVAMVTVTKDFASAGDRRETTVMEELEPGVTLLRVGRSLPPGRYAFYAAGAGGAAYEFEVR</sequence>
<feature type="transmembrane region" description="Helical" evidence="2">
    <location>
        <begin position="57"/>
        <end position="74"/>
    </location>
</feature>
<dbReference type="RefSeq" id="WP_068772249.1">
    <property type="nucleotide sequence ID" value="NZ_CP109796.1"/>
</dbReference>
<keyword evidence="4" id="KW-1185">Reference proteome</keyword>
<dbReference type="OrthoDB" id="9853620at2"/>
<proteinExistence type="predicted"/>
<reference evidence="3 4" key="1">
    <citation type="submission" date="2016-01" db="EMBL/GenBank/DDBJ databases">
        <title>High potential of lignocellulose degradation of a new Verrucomicrobia species.</title>
        <authorList>
            <person name="Wang Y."/>
            <person name="Shi Y."/>
            <person name="Qiu Z."/>
            <person name="Liu S."/>
            <person name="Yang H."/>
        </authorList>
    </citation>
    <scope>NUCLEOTIDE SEQUENCE [LARGE SCALE GENOMIC DNA]</scope>
    <source>
        <strain evidence="3 4">TSB47</strain>
    </source>
</reference>
<accession>A0A178IDD0</accession>
<protein>
    <submittedName>
        <fullName evidence="3">Uncharacterized protein</fullName>
    </submittedName>
</protein>
<dbReference type="EMBL" id="LRRQ01000160">
    <property type="protein sequence ID" value="OAM87738.1"/>
    <property type="molecule type" value="Genomic_DNA"/>
</dbReference>
<name>A0A178IDD0_9BACT</name>
<feature type="region of interest" description="Disordered" evidence="1">
    <location>
        <begin position="1"/>
        <end position="37"/>
    </location>
</feature>
<comment type="caution">
    <text evidence="3">The sequence shown here is derived from an EMBL/GenBank/DDBJ whole genome shotgun (WGS) entry which is preliminary data.</text>
</comment>
<keyword evidence="2" id="KW-1133">Transmembrane helix</keyword>
<gene>
    <name evidence="3" type="ORF">AW736_20960</name>
</gene>
<keyword evidence="2" id="KW-0812">Transmembrane</keyword>
<evidence type="ECO:0000256" key="2">
    <source>
        <dbReference type="SAM" id="Phobius"/>
    </source>
</evidence>
<evidence type="ECO:0000256" key="1">
    <source>
        <dbReference type="SAM" id="MobiDB-lite"/>
    </source>
</evidence>
<evidence type="ECO:0000313" key="4">
    <source>
        <dbReference type="Proteomes" id="UP000078486"/>
    </source>
</evidence>
<feature type="compositionally biased region" description="Polar residues" evidence="1">
    <location>
        <begin position="1"/>
        <end position="13"/>
    </location>
</feature>
<evidence type="ECO:0000313" key="3">
    <source>
        <dbReference type="EMBL" id="OAM87738.1"/>
    </source>
</evidence>
<dbReference type="Proteomes" id="UP000078486">
    <property type="component" value="Unassembled WGS sequence"/>
</dbReference>
<feature type="region of interest" description="Disordered" evidence="1">
    <location>
        <begin position="331"/>
        <end position="350"/>
    </location>
</feature>
<dbReference type="AlphaFoldDB" id="A0A178IDD0"/>